<comment type="subcellular location">
    <subcellularLocation>
        <location evidence="1">Nucleus</location>
    </subcellularLocation>
</comment>
<dbReference type="SMART" id="SM00449">
    <property type="entry name" value="SPRY"/>
    <property type="match status" value="1"/>
</dbReference>
<dbReference type="PANTHER" id="PTHR12381">
    <property type="entry name" value="HETEROGENEOUS NUCLEAR RIBONUCLEOPROTEIN U FAMILY MEMBER"/>
    <property type="match status" value="1"/>
</dbReference>
<gene>
    <name evidence="4" type="ORF">RND81_07G140400</name>
</gene>
<comment type="caution">
    <text evidence="4">The sequence shown here is derived from an EMBL/GenBank/DDBJ whole genome shotgun (WGS) entry which is preliminary data.</text>
</comment>
<feature type="domain" description="SPRY" evidence="3">
    <location>
        <begin position="66"/>
        <end position="207"/>
    </location>
</feature>
<keyword evidence="5" id="KW-1185">Reference proteome</keyword>
<dbReference type="SUPFAM" id="SSF49899">
    <property type="entry name" value="Concanavalin A-like lectins/glucanases"/>
    <property type="match status" value="1"/>
</dbReference>
<evidence type="ECO:0000256" key="1">
    <source>
        <dbReference type="ARBA" id="ARBA00004123"/>
    </source>
</evidence>
<proteinExistence type="predicted"/>
<dbReference type="Pfam" id="PF00622">
    <property type="entry name" value="SPRY"/>
    <property type="match status" value="1"/>
</dbReference>
<dbReference type="Pfam" id="PF13671">
    <property type="entry name" value="AAA_33"/>
    <property type="match status" value="1"/>
</dbReference>
<dbReference type="GO" id="GO:0003723">
    <property type="term" value="F:RNA binding"/>
    <property type="evidence" value="ECO:0007669"/>
    <property type="project" value="TreeGrafter"/>
</dbReference>
<dbReference type="GO" id="GO:0005634">
    <property type="term" value="C:nucleus"/>
    <property type="evidence" value="ECO:0007669"/>
    <property type="project" value="UniProtKB-SubCell"/>
</dbReference>
<dbReference type="InterPro" id="IPR035778">
    <property type="entry name" value="SPRY_hnRNP_U"/>
</dbReference>
<dbReference type="InterPro" id="IPR013320">
    <property type="entry name" value="ConA-like_dom_sf"/>
</dbReference>
<dbReference type="EMBL" id="JBDFQZ010000007">
    <property type="protein sequence ID" value="KAK9706630.1"/>
    <property type="molecule type" value="Genomic_DNA"/>
</dbReference>
<evidence type="ECO:0000313" key="5">
    <source>
        <dbReference type="Proteomes" id="UP001443914"/>
    </source>
</evidence>
<name>A0AAW1JSN5_SAPOF</name>
<dbReference type="Gene3D" id="3.40.50.300">
    <property type="entry name" value="P-loop containing nucleotide triphosphate hydrolases"/>
    <property type="match status" value="1"/>
</dbReference>
<dbReference type="InterPro" id="IPR043136">
    <property type="entry name" value="B30.2/SPRY_sf"/>
</dbReference>
<keyword evidence="2" id="KW-0539">Nucleus</keyword>
<protein>
    <recommendedName>
        <fullName evidence="3">SPRY domain-containing protein</fullName>
    </recommendedName>
</protein>
<dbReference type="Proteomes" id="UP001443914">
    <property type="component" value="Unassembled WGS sequence"/>
</dbReference>
<dbReference type="CDD" id="cd12884">
    <property type="entry name" value="SPRY_hnRNP"/>
    <property type="match status" value="1"/>
</dbReference>
<evidence type="ECO:0000259" key="3">
    <source>
        <dbReference type="SMART" id="SM00449"/>
    </source>
</evidence>
<dbReference type="AlphaFoldDB" id="A0AAW1JSN5"/>
<dbReference type="SUPFAM" id="SSF52540">
    <property type="entry name" value="P-loop containing nucleoside triphosphate hydrolases"/>
    <property type="match status" value="1"/>
</dbReference>
<organism evidence="4 5">
    <name type="scientific">Saponaria officinalis</name>
    <name type="common">Common soapwort</name>
    <name type="synonym">Lychnis saponaria</name>
    <dbReference type="NCBI Taxonomy" id="3572"/>
    <lineage>
        <taxon>Eukaryota</taxon>
        <taxon>Viridiplantae</taxon>
        <taxon>Streptophyta</taxon>
        <taxon>Embryophyta</taxon>
        <taxon>Tracheophyta</taxon>
        <taxon>Spermatophyta</taxon>
        <taxon>Magnoliopsida</taxon>
        <taxon>eudicotyledons</taxon>
        <taxon>Gunneridae</taxon>
        <taxon>Pentapetalae</taxon>
        <taxon>Caryophyllales</taxon>
        <taxon>Caryophyllaceae</taxon>
        <taxon>Caryophylleae</taxon>
        <taxon>Saponaria</taxon>
    </lineage>
</organism>
<reference evidence="4" key="1">
    <citation type="submission" date="2024-03" db="EMBL/GenBank/DDBJ databases">
        <title>WGS assembly of Saponaria officinalis var. Norfolk2.</title>
        <authorList>
            <person name="Jenkins J."/>
            <person name="Shu S."/>
            <person name="Grimwood J."/>
            <person name="Barry K."/>
            <person name="Goodstein D."/>
            <person name="Schmutz J."/>
            <person name="Leebens-Mack J."/>
            <person name="Osbourn A."/>
        </authorList>
    </citation>
    <scope>NUCLEOTIDE SEQUENCE [LARGE SCALE GENOMIC DNA]</scope>
    <source>
        <strain evidence="4">JIC</strain>
    </source>
</reference>
<dbReference type="PANTHER" id="PTHR12381:SF56">
    <property type="entry name" value="B30.2_SPRY DOMAIN-CONTAINING PROTEIN-RELATED"/>
    <property type="match status" value="1"/>
</dbReference>
<accession>A0AAW1JSN5</accession>
<evidence type="ECO:0000313" key="4">
    <source>
        <dbReference type="EMBL" id="KAK9706630.1"/>
    </source>
</evidence>
<evidence type="ECO:0000256" key="2">
    <source>
        <dbReference type="ARBA" id="ARBA00023242"/>
    </source>
</evidence>
<dbReference type="Gene3D" id="2.60.120.920">
    <property type="match status" value="1"/>
</dbReference>
<dbReference type="GO" id="GO:0000380">
    <property type="term" value="P:alternative mRNA splicing, via spliceosome"/>
    <property type="evidence" value="ECO:0007669"/>
    <property type="project" value="TreeGrafter"/>
</dbReference>
<sequence>MRWSQFLFWVIGKPSHSVYIADKSMLLCNFAPAFNIESDGLTGHALYEQGFAYCWSGARGTVGITGGKYYFGCRVLSRQPVEMEDIPLDEQNVCRIGISRGDDPVGTLGETDHSYGFGGTGKFSNAGIFVDYGEKFGVGDTVICLVDLESEPWGSIEFCKNGRRLGIAKKLDTSARKLTWASAVFPHILLKNTVVEMQFSVEDGLIPVEGYAPWASAMKDGKAIPGPSLAGPTDCEVIMMVGLPASGKSTWVEKWVKEHPEKRYVLLGTNLALDQMKVNGLLQKNNYGERFDRLTDQATGIFNTLLSRASKVPRNYIIDQTNVYKSARKRKLKAFAFYHKIAVVVFPRADVLKLRVEKRYKEMGNDVPPEALIQMLANFVLPMTKDMRGTDEYFDQVIFTDLNRDEAQQHLDKRKMKCALASSLTSEIASTSGVKSVGVHPAYFTETFGGSDFGFSIYSVPDPEHSHPRISVTPARVAEGCSLVGRPTPYVPTYSANTCDGNHTTASSYPRISYPVQAKEAYQVSFTTPDILDRRNDFSRYKRHPLITQSHRPPARFKCHQSSCEPSYASHCRPATYGYQPPSSHIGPCPHVRSSPFAPPVIMLSPDVGGSPQ</sequence>
<dbReference type="InterPro" id="IPR027417">
    <property type="entry name" value="P-loop_NTPase"/>
</dbReference>
<dbReference type="InterPro" id="IPR003877">
    <property type="entry name" value="SPRY_dom"/>
</dbReference>